<accession>A0A562PP80</accession>
<dbReference type="RefSeq" id="WP_145145984.1">
    <property type="nucleotide sequence ID" value="NZ_VLKY01000033.1"/>
</dbReference>
<evidence type="ECO:0000313" key="3">
    <source>
        <dbReference type="EMBL" id="TWI46168.1"/>
    </source>
</evidence>
<feature type="chain" id="PRO_5022062546" evidence="2">
    <location>
        <begin position="28"/>
        <end position="254"/>
    </location>
</feature>
<evidence type="ECO:0000256" key="1">
    <source>
        <dbReference type="SAM" id="MobiDB-lite"/>
    </source>
</evidence>
<reference evidence="3 4" key="1">
    <citation type="journal article" date="2015" name="Stand. Genomic Sci.">
        <title>Genomic Encyclopedia of Bacterial and Archaeal Type Strains, Phase III: the genomes of soil and plant-associated and newly described type strains.</title>
        <authorList>
            <person name="Whitman W.B."/>
            <person name="Woyke T."/>
            <person name="Klenk H.P."/>
            <person name="Zhou Y."/>
            <person name="Lilburn T.G."/>
            <person name="Beck B.J."/>
            <person name="De Vos P."/>
            <person name="Vandamme P."/>
            <person name="Eisen J.A."/>
            <person name="Garrity G."/>
            <person name="Hugenholtz P."/>
            <person name="Kyrpides N.C."/>
        </authorList>
    </citation>
    <scope>NUCLEOTIDE SEQUENCE [LARGE SCALE GENOMIC DNA]</scope>
    <source>
        <strain evidence="3 4">CGMCC 1.6858</strain>
    </source>
</reference>
<dbReference type="Pfam" id="PF07996">
    <property type="entry name" value="T4SS"/>
    <property type="match status" value="1"/>
</dbReference>
<keyword evidence="4" id="KW-1185">Reference proteome</keyword>
<evidence type="ECO:0000313" key="4">
    <source>
        <dbReference type="Proteomes" id="UP000316905"/>
    </source>
</evidence>
<sequence>MKRTLAAKKTGLAVFVLSAIIGGPALAGIPVIDGSNLSQTTISAIQNVAMQLKQLEQYAQQVLQYKTQLDQLEDQIRNTAAPAAYLWDQVNDITKKIVAAQDMVDYYSNQAGSLEAYLDKYKNTSYYSSSPCYALPGGCTESQAAANEAQQRANNNAMQTISLQQKQLQTDASNLTQLQAQAQSATGRMQAMGYANQIASTQANQLMQIRSLLLAQQQVLTAQSMAQQNREAQQQAADKSATAGNFVKSEDTGW</sequence>
<dbReference type="Proteomes" id="UP000316905">
    <property type="component" value="Unassembled WGS sequence"/>
</dbReference>
<dbReference type="OrthoDB" id="7469703at2"/>
<dbReference type="NCBIfam" id="TIGR02780">
    <property type="entry name" value="TrbJ_Ti"/>
    <property type="match status" value="1"/>
</dbReference>
<dbReference type="InterPro" id="IPR014158">
    <property type="entry name" value="T4SS_VirB5"/>
</dbReference>
<comment type="caution">
    <text evidence="3">The sequence shown here is derived from an EMBL/GenBank/DDBJ whole genome shotgun (WGS) entry which is preliminary data.</text>
</comment>
<proteinExistence type="predicted"/>
<dbReference type="AlphaFoldDB" id="A0A562PP80"/>
<gene>
    <name evidence="3" type="ORF">IQ22_04543</name>
</gene>
<feature type="signal peptide" evidence="2">
    <location>
        <begin position="1"/>
        <end position="27"/>
    </location>
</feature>
<organism evidence="3 4">
    <name type="scientific">Pseudomonas duriflava</name>
    <dbReference type="NCBI Taxonomy" id="459528"/>
    <lineage>
        <taxon>Bacteria</taxon>
        <taxon>Pseudomonadati</taxon>
        <taxon>Pseudomonadota</taxon>
        <taxon>Gammaproteobacteria</taxon>
        <taxon>Pseudomonadales</taxon>
        <taxon>Pseudomonadaceae</taxon>
        <taxon>Pseudomonas</taxon>
    </lineage>
</organism>
<dbReference type="InterPro" id="IPR014147">
    <property type="entry name" value="T4SS_TrbJ"/>
</dbReference>
<feature type="region of interest" description="Disordered" evidence="1">
    <location>
        <begin position="230"/>
        <end position="254"/>
    </location>
</feature>
<name>A0A562PP80_9PSED</name>
<keyword evidence="2" id="KW-0732">Signal</keyword>
<evidence type="ECO:0000256" key="2">
    <source>
        <dbReference type="SAM" id="SignalP"/>
    </source>
</evidence>
<dbReference type="SUPFAM" id="SSF101082">
    <property type="entry name" value="Typo IV secretion system protein TraC"/>
    <property type="match status" value="1"/>
</dbReference>
<dbReference type="EMBL" id="VLKY01000033">
    <property type="protein sequence ID" value="TWI46168.1"/>
    <property type="molecule type" value="Genomic_DNA"/>
</dbReference>
<protein>
    <submittedName>
        <fullName evidence="3">P-type conjugative transfer protein TrbJ</fullName>
    </submittedName>
</protein>